<dbReference type="InterPro" id="IPR017441">
    <property type="entry name" value="Protein_kinase_ATP_BS"/>
</dbReference>
<dbReference type="AlphaFoldDB" id="A0A8T2XZM5"/>
<evidence type="ECO:0000256" key="14">
    <source>
        <dbReference type="PROSITE-ProRule" id="PRU10141"/>
    </source>
</evidence>
<evidence type="ECO:0000256" key="3">
    <source>
        <dbReference type="ARBA" id="ARBA00022475"/>
    </source>
</evidence>
<evidence type="ECO:0000256" key="5">
    <source>
        <dbReference type="ARBA" id="ARBA00022679"/>
    </source>
</evidence>
<keyword evidence="10 16" id="KW-1133">Transmembrane helix</keyword>
<evidence type="ECO:0000256" key="6">
    <source>
        <dbReference type="ARBA" id="ARBA00022692"/>
    </source>
</evidence>
<feature type="compositionally biased region" description="Low complexity" evidence="15">
    <location>
        <begin position="128"/>
        <end position="148"/>
    </location>
</feature>
<feature type="domain" description="Protein kinase" evidence="17">
    <location>
        <begin position="295"/>
        <end position="588"/>
    </location>
</feature>
<comment type="subcellular location">
    <subcellularLocation>
        <location evidence="1">Cell membrane</location>
        <topology evidence="1">Single-pass membrane protein</topology>
    </subcellularLocation>
</comment>
<dbReference type="EMBL" id="JACEGQ020000009">
    <property type="protein sequence ID" value="KAH8498319.1"/>
    <property type="molecule type" value="Genomic_DNA"/>
</dbReference>
<dbReference type="FunFam" id="1.10.510.10:FF:001424">
    <property type="entry name" value="Protein kinase superfamily protein"/>
    <property type="match status" value="1"/>
</dbReference>
<evidence type="ECO:0000256" key="10">
    <source>
        <dbReference type="ARBA" id="ARBA00022989"/>
    </source>
</evidence>
<feature type="compositionally biased region" description="Low complexity" evidence="15">
    <location>
        <begin position="76"/>
        <end position="91"/>
    </location>
</feature>
<keyword evidence="6 16" id="KW-0812">Transmembrane</keyword>
<dbReference type="InterPro" id="IPR047117">
    <property type="entry name" value="PERK1-13-like"/>
</dbReference>
<feature type="binding site" evidence="14">
    <location>
        <position position="323"/>
    </location>
    <ligand>
        <name>ATP</name>
        <dbReference type="ChEBI" id="CHEBI:30616"/>
    </ligand>
</feature>
<feature type="compositionally biased region" description="Low complexity" evidence="15">
    <location>
        <begin position="1"/>
        <end position="10"/>
    </location>
</feature>
<dbReference type="SMART" id="SM00220">
    <property type="entry name" value="S_TKc"/>
    <property type="match status" value="1"/>
</dbReference>
<reference evidence="18" key="1">
    <citation type="journal article" date="2021" name="J. Hered.">
        <title>Genome Assembly of Salicaceae Populus deltoides (Eastern Cottonwood) I-69 Based on Nanopore Sequencing and Hi-C Technologies.</title>
        <authorList>
            <person name="Bai S."/>
            <person name="Wu H."/>
            <person name="Zhang J."/>
            <person name="Pan Z."/>
            <person name="Zhao W."/>
            <person name="Li Z."/>
            <person name="Tong C."/>
        </authorList>
    </citation>
    <scope>NUCLEOTIDE SEQUENCE</scope>
    <source>
        <tissue evidence="18">Leaf</tissue>
    </source>
</reference>
<comment type="catalytic activity">
    <reaction evidence="12">
        <text>L-threonyl-[protein] + ATP = O-phospho-L-threonyl-[protein] + ADP + H(+)</text>
        <dbReference type="Rhea" id="RHEA:46608"/>
        <dbReference type="Rhea" id="RHEA-COMP:11060"/>
        <dbReference type="Rhea" id="RHEA-COMP:11605"/>
        <dbReference type="ChEBI" id="CHEBI:15378"/>
        <dbReference type="ChEBI" id="CHEBI:30013"/>
        <dbReference type="ChEBI" id="CHEBI:30616"/>
        <dbReference type="ChEBI" id="CHEBI:61977"/>
        <dbReference type="ChEBI" id="CHEBI:456216"/>
        <dbReference type="EC" id="2.7.11.1"/>
    </reaction>
</comment>
<dbReference type="PROSITE" id="PS00108">
    <property type="entry name" value="PROTEIN_KINASE_ST"/>
    <property type="match status" value="1"/>
</dbReference>
<keyword evidence="3" id="KW-1003">Cell membrane</keyword>
<feature type="region of interest" description="Disordered" evidence="15">
    <location>
        <begin position="1"/>
        <end position="148"/>
    </location>
</feature>
<accession>A0A8T2XZM5</accession>
<keyword evidence="5" id="KW-0808">Transferase</keyword>
<dbReference type="GO" id="GO:0005524">
    <property type="term" value="F:ATP binding"/>
    <property type="evidence" value="ECO:0007669"/>
    <property type="project" value="UniProtKB-UniRule"/>
</dbReference>
<proteinExistence type="predicted"/>
<dbReference type="GO" id="GO:0004674">
    <property type="term" value="F:protein serine/threonine kinase activity"/>
    <property type="evidence" value="ECO:0007669"/>
    <property type="project" value="UniProtKB-KW"/>
</dbReference>
<evidence type="ECO:0000256" key="12">
    <source>
        <dbReference type="ARBA" id="ARBA00047899"/>
    </source>
</evidence>
<dbReference type="InterPro" id="IPR000719">
    <property type="entry name" value="Prot_kinase_dom"/>
</dbReference>
<feature type="region of interest" description="Disordered" evidence="15">
    <location>
        <begin position="563"/>
        <end position="588"/>
    </location>
</feature>
<dbReference type="SUPFAM" id="SSF56112">
    <property type="entry name" value="Protein kinase-like (PK-like)"/>
    <property type="match status" value="1"/>
</dbReference>
<comment type="caution">
    <text evidence="18">The sequence shown here is derived from an EMBL/GenBank/DDBJ whole genome shotgun (WGS) entry which is preliminary data.</text>
</comment>
<dbReference type="PROSITE" id="PS00107">
    <property type="entry name" value="PROTEIN_KINASE_ATP"/>
    <property type="match status" value="1"/>
</dbReference>
<dbReference type="Gene3D" id="1.10.510.10">
    <property type="entry name" value="Transferase(Phosphotransferase) domain 1"/>
    <property type="match status" value="2"/>
</dbReference>
<dbReference type="InterPro" id="IPR008271">
    <property type="entry name" value="Ser/Thr_kinase_AS"/>
</dbReference>
<dbReference type="FunFam" id="3.30.200.20:FF:000207">
    <property type="entry name" value="proline-rich receptor-like protein kinase PERK1"/>
    <property type="match status" value="1"/>
</dbReference>
<protein>
    <recommendedName>
        <fullName evidence="2">non-specific serine/threonine protein kinase</fullName>
        <ecNumber evidence="2">2.7.11.1</ecNumber>
    </recommendedName>
</protein>
<evidence type="ECO:0000256" key="13">
    <source>
        <dbReference type="ARBA" id="ARBA00048679"/>
    </source>
</evidence>
<dbReference type="PROSITE" id="PS50011">
    <property type="entry name" value="PROTEIN_KINASE_DOM"/>
    <property type="match status" value="1"/>
</dbReference>
<organism evidence="18 19">
    <name type="scientific">Populus deltoides</name>
    <name type="common">Eastern poplar</name>
    <name type="synonym">Eastern cottonwood</name>
    <dbReference type="NCBI Taxonomy" id="3696"/>
    <lineage>
        <taxon>Eukaryota</taxon>
        <taxon>Viridiplantae</taxon>
        <taxon>Streptophyta</taxon>
        <taxon>Embryophyta</taxon>
        <taxon>Tracheophyta</taxon>
        <taxon>Spermatophyta</taxon>
        <taxon>Magnoliopsida</taxon>
        <taxon>eudicotyledons</taxon>
        <taxon>Gunneridae</taxon>
        <taxon>Pentapetalae</taxon>
        <taxon>rosids</taxon>
        <taxon>fabids</taxon>
        <taxon>Malpighiales</taxon>
        <taxon>Salicaceae</taxon>
        <taxon>Saliceae</taxon>
        <taxon>Populus</taxon>
    </lineage>
</organism>
<name>A0A8T2XZM5_POPDE</name>
<evidence type="ECO:0000256" key="8">
    <source>
        <dbReference type="ARBA" id="ARBA00022777"/>
    </source>
</evidence>
<evidence type="ECO:0000256" key="16">
    <source>
        <dbReference type="SAM" id="Phobius"/>
    </source>
</evidence>
<keyword evidence="11 16" id="KW-0472">Membrane</keyword>
<dbReference type="PANTHER" id="PTHR47982">
    <property type="entry name" value="PROLINE-RICH RECEPTOR-LIKE PROTEIN KINASE PERK4"/>
    <property type="match status" value="1"/>
</dbReference>
<dbReference type="InterPro" id="IPR011009">
    <property type="entry name" value="Kinase-like_dom_sf"/>
</dbReference>
<sequence>MSSPAPEESPVSPPPPLESSPPPAASHPPPPAVISPPPPPSGEISPPPPAEVSPPPTTTPPPPSDKISPPPPPPEDSGSSPQPPSSSDGNKSPPPPPKKNDNGGSRSPPPPSSSSKFHNSPPPPRPLGPSSDSSSNNSTKSSSGNGDGTNLVPIIAGVVVGVGVLLLLALLVFLCACRKKKKRHYDYYNDHSLAPKATGGPYFNAAPPQHHASNWHNESKFGEQVVNLPPPPGGGHGTWSTPPSHGAIMSSEMSSSYSGPHGPALPPPYPSPSLALGFTKSSFSYEELAAATEGFSQAKLLGQGGFGYVHKGVLPNGKEIAVKSLKAGSGQGDREFQAEVEIISRVHHRHLVSLVGYCIAGDKKLLVYEFVPNSTLEFHLHGKGRPTMDWPTRLKIALGSAKGLAYLHEDCHPRIIHRDIKAANILLDYSFEAMVADFGLAKLSSDNHTHATPLCAKALEDGNYDELIDPALEGNYNPHEVACMIACAGASVSYSAKRRPKMSQIVRALEGEVSLDEGIKPGRGFIFTSASSSDFEQSPYSTDIRKFRRTALDGIDYASSEFDHTSEYGLNPSSSSSDEMTKSQRRGP</sequence>
<evidence type="ECO:0000259" key="17">
    <source>
        <dbReference type="PROSITE" id="PS50011"/>
    </source>
</evidence>
<evidence type="ECO:0000256" key="1">
    <source>
        <dbReference type="ARBA" id="ARBA00004162"/>
    </source>
</evidence>
<evidence type="ECO:0000256" key="15">
    <source>
        <dbReference type="SAM" id="MobiDB-lite"/>
    </source>
</evidence>
<feature type="transmembrane region" description="Helical" evidence="16">
    <location>
        <begin position="151"/>
        <end position="176"/>
    </location>
</feature>
<dbReference type="Proteomes" id="UP000807159">
    <property type="component" value="Chromosome 9"/>
</dbReference>
<evidence type="ECO:0000313" key="19">
    <source>
        <dbReference type="Proteomes" id="UP000807159"/>
    </source>
</evidence>
<dbReference type="GO" id="GO:0005886">
    <property type="term" value="C:plasma membrane"/>
    <property type="evidence" value="ECO:0007669"/>
    <property type="project" value="UniProtKB-SubCell"/>
</dbReference>
<evidence type="ECO:0000313" key="18">
    <source>
        <dbReference type="EMBL" id="KAH8498319.1"/>
    </source>
</evidence>
<keyword evidence="19" id="KW-1185">Reference proteome</keyword>
<dbReference type="PANTHER" id="PTHR47982:SF47">
    <property type="entry name" value="PROLINE-RICH RECEPTOR-LIKE PROTEIN KINASE PERK6-RELATED"/>
    <property type="match status" value="1"/>
</dbReference>
<dbReference type="InterPro" id="IPR001245">
    <property type="entry name" value="Ser-Thr/Tyr_kinase_cat_dom"/>
</dbReference>
<gene>
    <name evidence="18" type="ORF">H0E87_017290</name>
</gene>
<evidence type="ECO:0000256" key="4">
    <source>
        <dbReference type="ARBA" id="ARBA00022527"/>
    </source>
</evidence>
<keyword evidence="9 14" id="KW-0067">ATP-binding</keyword>
<evidence type="ECO:0000256" key="7">
    <source>
        <dbReference type="ARBA" id="ARBA00022741"/>
    </source>
</evidence>
<evidence type="ECO:0000256" key="11">
    <source>
        <dbReference type="ARBA" id="ARBA00023136"/>
    </source>
</evidence>
<keyword evidence="4" id="KW-0723">Serine/threonine-protein kinase</keyword>
<evidence type="ECO:0000256" key="2">
    <source>
        <dbReference type="ARBA" id="ARBA00012513"/>
    </source>
</evidence>
<dbReference type="Pfam" id="PF07714">
    <property type="entry name" value="PK_Tyr_Ser-Thr"/>
    <property type="match status" value="1"/>
</dbReference>
<dbReference type="Gene3D" id="3.30.200.20">
    <property type="entry name" value="Phosphorylase Kinase, domain 1"/>
    <property type="match status" value="1"/>
</dbReference>
<comment type="catalytic activity">
    <reaction evidence="13">
        <text>L-seryl-[protein] + ATP = O-phospho-L-seryl-[protein] + ADP + H(+)</text>
        <dbReference type="Rhea" id="RHEA:17989"/>
        <dbReference type="Rhea" id="RHEA-COMP:9863"/>
        <dbReference type="Rhea" id="RHEA-COMP:11604"/>
        <dbReference type="ChEBI" id="CHEBI:15378"/>
        <dbReference type="ChEBI" id="CHEBI:29999"/>
        <dbReference type="ChEBI" id="CHEBI:30616"/>
        <dbReference type="ChEBI" id="CHEBI:83421"/>
        <dbReference type="ChEBI" id="CHEBI:456216"/>
        <dbReference type="EC" id="2.7.11.1"/>
    </reaction>
</comment>
<keyword evidence="8" id="KW-0418">Kinase</keyword>
<dbReference type="EC" id="2.7.11.1" evidence="2"/>
<keyword evidence="7 14" id="KW-0547">Nucleotide-binding</keyword>
<feature type="compositionally biased region" description="Pro residues" evidence="15">
    <location>
        <begin position="11"/>
        <end position="75"/>
    </location>
</feature>
<evidence type="ECO:0000256" key="9">
    <source>
        <dbReference type="ARBA" id="ARBA00022840"/>
    </source>
</evidence>